<proteinExistence type="predicted"/>
<gene>
    <name evidence="16" type="ORF">TCAL_09246</name>
</gene>
<dbReference type="Pfam" id="PF01437">
    <property type="entry name" value="PSI"/>
    <property type="match status" value="1"/>
</dbReference>
<keyword evidence="6" id="KW-0221">Differentiation</keyword>
<keyword evidence="10" id="KW-0325">Glycoprotein</keyword>
<organism evidence="16 17">
    <name type="scientific">Tigriopus californicus</name>
    <name type="common">Marine copepod</name>
    <dbReference type="NCBI Taxonomy" id="6832"/>
    <lineage>
        <taxon>Eukaryota</taxon>
        <taxon>Metazoa</taxon>
        <taxon>Ecdysozoa</taxon>
        <taxon>Arthropoda</taxon>
        <taxon>Crustacea</taxon>
        <taxon>Multicrustacea</taxon>
        <taxon>Hexanauplia</taxon>
        <taxon>Copepoda</taxon>
        <taxon>Harpacticoida</taxon>
        <taxon>Harpacticidae</taxon>
        <taxon>Tigriopus</taxon>
    </lineage>
</organism>
<evidence type="ECO:0000256" key="9">
    <source>
        <dbReference type="ARBA" id="ARBA00023157"/>
    </source>
</evidence>
<dbReference type="InterPro" id="IPR016201">
    <property type="entry name" value="PSI"/>
</dbReference>
<evidence type="ECO:0000256" key="5">
    <source>
        <dbReference type="ARBA" id="ARBA00022729"/>
    </source>
</evidence>
<dbReference type="FunFam" id="2.130.10.10:FF:000369">
    <property type="entry name" value="semaphorin-2A isoform X1"/>
    <property type="match status" value="1"/>
</dbReference>
<comment type="subcellular location">
    <subcellularLocation>
        <location evidence="1">Membrane</location>
    </subcellularLocation>
    <subcellularLocation>
        <location evidence="2">Secreted</location>
    </subcellularLocation>
</comment>
<dbReference type="Gene3D" id="2.130.10.10">
    <property type="entry name" value="YVTN repeat-like/Quinoprotein amine dehydrogenase"/>
    <property type="match status" value="1"/>
</dbReference>
<keyword evidence="7" id="KW-0524">Neurogenesis</keyword>
<evidence type="ECO:0000313" key="16">
    <source>
        <dbReference type="EMBL" id="TRY67930.1"/>
    </source>
</evidence>
<keyword evidence="4" id="KW-0964">Secreted</keyword>
<evidence type="ECO:0000256" key="11">
    <source>
        <dbReference type="ARBA" id="ARBA00074148"/>
    </source>
</evidence>
<dbReference type="GO" id="GO:0071526">
    <property type="term" value="P:semaphorin-plexin signaling pathway"/>
    <property type="evidence" value="ECO:0007669"/>
    <property type="project" value="TreeGrafter"/>
</dbReference>
<dbReference type="GO" id="GO:0005886">
    <property type="term" value="C:plasma membrane"/>
    <property type="evidence" value="ECO:0007669"/>
    <property type="project" value="TreeGrafter"/>
</dbReference>
<dbReference type="GO" id="GO:0030335">
    <property type="term" value="P:positive regulation of cell migration"/>
    <property type="evidence" value="ECO:0007669"/>
    <property type="project" value="TreeGrafter"/>
</dbReference>
<dbReference type="SMART" id="SM00630">
    <property type="entry name" value="Sema"/>
    <property type="match status" value="1"/>
</dbReference>
<evidence type="ECO:0000256" key="4">
    <source>
        <dbReference type="ARBA" id="ARBA00022525"/>
    </source>
</evidence>
<evidence type="ECO:0000256" key="1">
    <source>
        <dbReference type="ARBA" id="ARBA00004370"/>
    </source>
</evidence>
<dbReference type="PANTHER" id="PTHR11036">
    <property type="entry name" value="SEMAPHORIN"/>
    <property type="match status" value="1"/>
</dbReference>
<dbReference type="SUPFAM" id="SSF103575">
    <property type="entry name" value="Plexin repeat"/>
    <property type="match status" value="1"/>
</dbReference>
<dbReference type="GO" id="GO:0007411">
    <property type="term" value="P:axon guidance"/>
    <property type="evidence" value="ECO:0007669"/>
    <property type="project" value="TreeGrafter"/>
</dbReference>
<dbReference type="STRING" id="6832.A0A553NRA0"/>
<feature type="region of interest" description="Disordered" evidence="13">
    <location>
        <begin position="802"/>
        <end position="831"/>
    </location>
</feature>
<keyword evidence="8 14" id="KW-0472">Membrane</keyword>
<keyword evidence="17" id="KW-1185">Reference proteome</keyword>
<evidence type="ECO:0000256" key="7">
    <source>
        <dbReference type="ARBA" id="ARBA00022902"/>
    </source>
</evidence>
<dbReference type="GO" id="GO:0030215">
    <property type="term" value="F:semaphorin receptor binding"/>
    <property type="evidence" value="ECO:0007669"/>
    <property type="project" value="InterPro"/>
</dbReference>
<dbReference type="AlphaFoldDB" id="A0A553NRA0"/>
<dbReference type="GO" id="GO:0045499">
    <property type="term" value="F:chemorepellent activity"/>
    <property type="evidence" value="ECO:0007669"/>
    <property type="project" value="TreeGrafter"/>
</dbReference>
<feature type="domain" description="Sema" evidence="15">
    <location>
        <begin position="15"/>
        <end position="456"/>
    </location>
</feature>
<sequence length="848" mass="94475">MRSKVNNYYVGDERFHALQESKDTYLVQTFRSNSSHSNFFKILANDAHSILVGGQNHVFNLSASDLSENQAQRITWFPTDTDRELCLVKGKSENDCQNYIRVLEVLDNGAKLLVCGTNAFNPRCRNYRKRSPWSHDWIFSKEFSGKGFCPFDPRHNSTAIFAGGHLYSGTVADFSGTDALIIRERLRTEQYDTKHLNNPDFVGAIEDDSYVYFFFRELAVEHMNCGKAVYARVARVCKQDKGGPHTFQYKWTSFLKARLNCSVPGEFPFYFDHLQSVMQMGPFVFGIFTTSQNSIAGSAICQFSLASMERTFDNDLFKSQDSTNSNWLAVSESHVPDPRPGVCSNAPITERGLNFIKHNNLMNKAIDSEGRKPLFVQVDFRERLLSLDVKDYDHDKKLIVAGTTHGRILKLVSDGRGQSTILEAIHLHDKPIRQVKIAATQKILAVTDDELQIVSLHRCGSLLTCDECLAHAEDPFCKWNFSEQKCIRNYGIAYRADLFQNIAECPVAEVAKEETTTEMAPPETSPPPEDYEAEFGINETIICPMCSCDCPLSSSTSAPIVPTETAQISTSGDLIGARDRESSSKAPLSENHFDDPSKNEIQLNRNRKELDIFFDFINGESNKLSDIQGLEEKYLPKRESPLSQNFEHRVTETTLAWVSLASALLSLVIGFVLGLLVARFCQHKSQVKVKGNPPPSVATVSDQLDPSMMQKPMSYVDDPDGDDHGFKSLPIHHSTQNGAAIMFPSHLNYVKAPGSLQGSFPDINQNSLVVLQNNNIAANRHSVSCGQSLRGSSCSREATSASYTTSTSASPSTSNVSRGTNESIGEVPPPVTTGMMKFVPENVKRIYL</sequence>
<evidence type="ECO:0000256" key="3">
    <source>
        <dbReference type="ARBA" id="ARBA00022473"/>
    </source>
</evidence>
<feature type="compositionally biased region" description="Low complexity" evidence="13">
    <location>
        <begin position="802"/>
        <end position="814"/>
    </location>
</feature>
<keyword evidence="3" id="KW-0217">Developmental protein</keyword>
<dbReference type="InterPro" id="IPR002165">
    <property type="entry name" value="Plexin_repeat"/>
</dbReference>
<dbReference type="SMART" id="SM00423">
    <property type="entry name" value="PSI"/>
    <property type="match status" value="1"/>
</dbReference>
<dbReference type="PANTHER" id="PTHR11036:SF127">
    <property type="entry name" value="SEMAPHORIN-1A"/>
    <property type="match status" value="1"/>
</dbReference>
<evidence type="ECO:0000256" key="6">
    <source>
        <dbReference type="ARBA" id="ARBA00022782"/>
    </source>
</evidence>
<feature type="region of interest" description="Disordered" evidence="13">
    <location>
        <begin position="568"/>
        <end position="598"/>
    </location>
</feature>
<reference evidence="16 17" key="1">
    <citation type="journal article" date="2018" name="Nat. Ecol. Evol.">
        <title>Genomic signatures of mitonuclear coevolution across populations of Tigriopus californicus.</title>
        <authorList>
            <person name="Barreto F.S."/>
            <person name="Watson E.T."/>
            <person name="Lima T.G."/>
            <person name="Willett C.S."/>
            <person name="Edmands S."/>
            <person name="Li W."/>
            <person name="Burton R.S."/>
        </authorList>
    </citation>
    <scope>NUCLEOTIDE SEQUENCE [LARGE SCALE GENOMIC DNA]</scope>
    <source>
        <strain evidence="16 17">San Diego</strain>
    </source>
</reference>
<evidence type="ECO:0000256" key="14">
    <source>
        <dbReference type="SAM" id="Phobius"/>
    </source>
</evidence>
<evidence type="ECO:0000256" key="13">
    <source>
        <dbReference type="SAM" id="MobiDB-lite"/>
    </source>
</evidence>
<evidence type="ECO:0000256" key="2">
    <source>
        <dbReference type="ARBA" id="ARBA00004613"/>
    </source>
</evidence>
<comment type="caution">
    <text evidence="16">The sequence shown here is derived from an EMBL/GenBank/DDBJ whole genome shotgun (WGS) entry which is preliminary data.</text>
</comment>
<dbReference type="GO" id="GO:0005576">
    <property type="term" value="C:extracellular region"/>
    <property type="evidence" value="ECO:0007669"/>
    <property type="project" value="UniProtKB-SubCell"/>
</dbReference>
<evidence type="ECO:0000259" key="15">
    <source>
        <dbReference type="PROSITE" id="PS51004"/>
    </source>
</evidence>
<evidence type="ECO:0000256" key="8">
    <source>
        <dbReference type="ARBA" id="ARBA00023136"/>
    </source>
</evidence>
<feature type="transmembrane region" description="Helical" evidence="14">
    <location>
        <begin position="655"/>
        <end position="678"/>
    </location>
</feature>
<evidence type="ECO:0000313" key="17">
    <source>
        <dbReference type="Proteomes" id="UP000318571"/>
    </source>
</evidence>
<evidence type="ECO:0000256" key="12">
    <source>
        <dbReference type="PROSITE-ProRule" id="PRU00352"/>
    </source>
</evidence>
<dbReference type="InterPro" id="IPR036352">
    <property type="entry name" value="Semap_dom_sf"/>
</dbReference>
<evidence type="ECO:0000256" key="10">
    <source>
        <dbReference type="ARBA" id="ARBA00023180"/>
    </source>
</evidence>
<dbReference type="InterPro" id="IPR001627">
    <property type="entry name" value="Semap_dom"/>
</dbReference>
<keyword evidence="9" id="KW-1015">Disulfide bond</keyword>
<comment type="caution">
    <text evidence="12">Lacks conserved residue(s) required for the propagation of feature annotation.</text>
</comment>
<keyword evidence="5" id="KW-0732">Signal</keyword>
<dbReference type="SUPFAM" id="SSF101912">
    <property type="entry name" value="Sema domain"/>
    <property type="match status" value="1"/>
</dbReference>
<protein>
    <recommendedName>
        <fullName evidence="11">Semaphorin-2A</fullName>
    </recommendedName>
</protein>
<dbReference type="PROSITE" id="PS51004">
    <property type="entry name" value="SEMA"/>
    <property type="match status" value="1"/>
</dbReference>
<dbReference type="Proteomes" id="UP000318571">
    <property type="component" value="Chromosome 4"/>
</dbReference>
<dbReference type="EMBL" id="VCGU01000011">
    <property type="protein sequence ID" value="TRY67930.1"/>
    <property type="molecule type" value="Genomic_DNA"/>
</dbReference>
<dbReference type="InterPro" id="IPR027231">
    <property type="entry name" value="Semaphorin"/>
</dbReference>
<keyword evidence="14" id="KW-0812">Transmembrane</keyword>
<dbReference type="InterPro" id="IPR015943">
    <property type="entry name" value="WD40/YVTN_repeat-like_dom_sf"/>
</dbReference>
<accession>A0A553NRA0</accession>
<dbReference type="Pfam" id="PF01403">
    <property type="entry name" value="Sema"/>
    <property type="match status" value="1"/>
</dbReference>
<keyword evidence="14" id="KW-1133">Transmembrane helix</keyword>
<name>A0A553NRA0_TIGCA</name>